<dbReference type="NCBIfam" id="NF008628">
    <property type="entry name" value="PRK11616.1"/>
    <property type="match status" value="1"/>
</dbReference>
<name>D4FAV3_EDWTA</name>
<dbReference type="Pfam" id="PF07119">
    <property type="entry name" value="DUF1375"/>
    <property type="match status" value="1"/>
</dbReference>
<dbReference type="EMBL" id="ADGK01000294">
    <property type="protein sequence ID" value="EFE21134.1"/>
    <property type="molecule type" value="Genomic_DNA"/>
</dbReference>
<dbReference type="AlphaFoldDB" id="D4FAV3"/>
<evidence type="ECO:0000313" key="2">
    <source>
        <dbReference type="Proteomes" id="UP000003692"/>
    </source>
</evidence>
<dbReference type="HOGENOM" id="CLU_129878_1_0_6"/>
<dbReference type="Proteomes" id="UP000003692">
    <property type="component" value="Unassembled WGS sequence"/>
</dbReference>
<proteinExistence type="predicted"/>
<gene>
    <name evidence="1" type="ORF">EDWATA_03924</name>
</gene>
<reference evidence="1 2" key="1">
    <citation type="submission" date="2010-02" db="EMBL/GenBank/DDBJ databases">
        <authorList>
            <person name="Weinstock G."/>
            <person name="Sodergren E."/>
            <person name="Clifton S."/>
            <person name="Fulton L."/>
            <person name="Fulton B."/>
            <person name="Courtney L."/>
            <person name="Fronick C."/>
            <person name="Harrison M."/>
            <person name="Strong C."/>
            <person name="Farmer C."/>
            <person name="Delahaunty K."/>
            <person name="Markovic C."/>
            <person name="Hall O."/>
            <person name="Minx P."/>
            <person name="Tomlinson C."/>
            <person name="Mitreva M."/>
            <person name="Nelson J."/>
            <person name="Hou S."/>
            <person name="Wollam A."/>
            <person name="Pepin K.H."/>
            <person name="Johnson M."/>
            <person name="Bhonagiri V."/>
            <person name="Zhang X."/>
            <person name="Suruliraj S."/>
            <person name="Warren W."/>
            <person name="Chinwalla A."/>
            <person name="Mardis E.R."/>
            <person name="Wilson R.K."/>
        </authorList>
    </citation>
    <scope>NUCLEOTIDE SEQUENCE [LARGE SCALE GENOMIC DNA]</scope>
    <source>
        <strain evidence="1 2">ATCC 23685</strain>
    </source>
</reference>
<comment type="caution">
    <text evidence="1">The sequence shown here is derived from an EMBL/GenBank/DDBJ whole genome shotgun (WGS) entry which is preliminary data.</text>
</comment>
<protein>
    <recommendedName>
        <fullName evidence="3">YceK/YidQ family lipoprotein</fullName>
    </recommendedName>
</protein>
<sequence>MLHDITPPARHAGRGKLAQDEIMTMPLGVRQITLLLTGSLLLLGSGCSSVMTRVGPNQGYYAGTKNDIEMIQSEESGWAMRPLLALDLPLSAVADTLLLPYDYYRADDDPTKESPRARVLRAEQASAAQMAPLATQAD</sequence>
<organism evidence="1 2">
    <name type="scientific">Edwardsiella tarda ATCC 23685</name>
    <dbReference type="NCBI Taxonomy" id="500638"/>
    <lineage>
        <taxon>Bacteria</taxon>
        <taxon>Pseudomonadati</taxon>
        <taxon>Pseudomonadota</taxon>
        <taxon>Gammaproteobacteria</taxon>
        <taxon>Enterobacterales</taxon>
        <taxon>Hafniaceae</taxon>
        <taxon>Edwardsiella</taxon>
    </lineage>
</organism>
<accession>D4FAV3</accession>
<evidence type="ECO:0000313" key="1">
    <source>
        <dbReference type="EMBL" id="EFE21134.1"/>
    </source>
</evidence>
<dbReference type="InterPro" id="IPR010780">
    <property type="entry name" value="DUF1375"/>
</dbReference>
<evidence type="ECO:0008006" key="3">
    <source>
        <dbReference type="Google" id="ProtNLM"/>
    </source>
</evidence>